<dbReference type="Proteomes" id="UP000664480">
    <property type="component" value="Unassembled WGS sequence"/>
</dbReference>
<accession>A0ABS3CD93</accession>
<gene>
    <name evidence="2" type="ORF">J0A69_05060</name>
</gene>
<dbReference type="EMBL" id="JAFKCU010000001">
    <property type="protein sequence ID" value="MBN7814785.1"/>
    <property type="molecule type" value="Genomic_DNA"/>
</dbReference>
<reference evidence="2 3" key="1">
    <citation type="submission" date="2021-03" db="EMBL/GenBank/DDBJ databases">
        <title>novel species isolated from a fishpond in China.</title>
        <authorList>
            <person name="Lu H."/>
            <person name="Cai Z."/>
        </authorList>
    </citation>
    <scope>NUCLEOTIDE SEQUENCE [LARGE SCALE GENOMIC DNA]</scope>
    <source>
        <strain evidence="2 3">YJ13C</strain>
    </source>
</reference>
<feature type="chain" id="PRO_5045558992" evidence="1">
    <location>
        <begin position="26"/>
        <end position="329"/>
    </location>
</feature>
<evidence type="ECO:0000256" key="1">
    <source>
        <dbReference type="SAM" id="SignalP"/>
    </source>
</evidence>
<sequence length="329" mass="35753">MKIFTTKMLGLVISALLLGACSQMATYENEDLTNGLEKADQPGFKLSPFGSKGFENAVLSDCNDCITEPQIATGIISKTTGQGTTNYGEYSVYNTPDKIVLTFNMFGTVGADFMSVEINGSIYTWSKDLAKDPAFTNVTTAVNGKILSFEIEQMLDVKTACTEYEIEVSYEGGPGGSLSSSSSYAIYEYCSEECDEESFSYVATVAGTDMVNVIFTYDAAEALEDAVVKFTFPQIQDASVDGIYTGPDGKKYSVNNNGNNTVFTWVGDIGCTNLTGETFEFEVTADCNSSDKAQIWTSASVNDIVVKNEDTPNIRFYCSTQEIEETNED</sequence>
<name>A0ABS3CD93_9BACT</name>
<feature type="signal peptide" evidence="1">
    <location>
        <begin position="1"/>
        <end position="25"/>
    </location>
</feature>
<keyword evidence="1" id="KW-0732">Signal</keyword>
<keyword evidence="3" id="KW-1185">Reference proteome</keyword>
<organism evidence="2 3">
    <name type="scientific">Algoriphagus pacificus</name>
    <dbReference type="NCBI Taxonomy" id="2811234"/>
    <lineage>
        <taxon>Bacteria</taxon>
        <taxon>Pseudomonadati</taxon>
        <taxon>Bacteroidota</taxon>
        <taxon>Cytophagia</taxon>
        <taxon>Cytophagales</taxon>
        <taxon>Cyclobacteriaceae</taxon>
        <taxon>Algoriphagus</taxon>
    </lineage>
</organism>
<comment type="caution">
    <text evidence="2">The sequence shown here is derived from an EMBL/GenBank/DDBJ whole genome shotgun (WGS) entry which is preliminary data.</text>
</comment>
<evidence type="ECO:0000313" key="2">
    <source>
        <dbReference type="EMBL" id="MBN7814785.1"/>
    </source>
</evidence>
<protein>
    <submittedName>
        <fullName evidence="2">Uncharacterized protein</fullName>
    </submittedName>
</protein>
<dbReference type="RefSeq" id="WP_206585411.1">
    <property type="nucleotide sequence ID" value="NZ_JAFKCU010000001.1"/>
</dbReference>
<proteinExistence type="predicted"/>
<evidence type="ECO:0000313" key="3">
    <source>
        <dbReference type="Proteomes" id="UP000664480"/>
    </source>
</evidence>
<dbReference type="PROSITE" id="PS51257">
    <property type="entry name" value="PROKAR_LIPOPROTEIN"/>
    <property type="match status" value="1"/>
</dbReference>